<dbReference type="PROSITE" id="PS50022">
    <property type="entry name" value="FA58C_3"/>
    <property type="match status" value="1"/>
</dbReference>
<organism evidence="8 9">
    <name type="scientific">Streptomyces finlayi</name>
    <dbReference type="NCBI Taxonomy" id="67296"/>
    <lineage>
        <taxon>Bacteria</taxon>
        <taxon>Bacillati</taxon>
        <taxon>Actinomycetota</taxon>
        <taxon>Actinomycetes</taxon>
        <taxon>Kitasatosporales</taxon>
        <taxon>Streptomycetaceae</taxon>
        <taxon>Streptomyces</taxon>
    </lineage>
</organism>
<evidence type="ECO:0000259" key="7">
    <source>
        <dbReference type="PROSITE" id="PS50022"/>
    </source>
</evidence>
<evidence type="ECO:0000256" key="1">
    <source>
        <dbReference type="ARBA" id="ARBA00006285"/>
    </source>
</evidence>
<evidence type="ECO:0000256" key="5">
    <source>
        <dbReference type="SAM" id="MobiDB-lite"/>
    </source>
</evidence>
<feature type="signal peptide" evidence="6">
    <location>
        <begin position="1"/>
        <end position="31"/>
    </location>
</feature>
<dbReference type="InterPro" id="IPR017853">
    <property type="entry name" value="GH"/>
</dbReference>
<dbReference type="InterPro" id="IPR015883">
    <property type="entry name" value="Glyco_hydro_20_cat"/>
</dbReference>
<dbReference type="GO" id="GO:0005975">
    <property type="term" value="P:carbohydrate metabolic process"/>
    <property type="evidence" value="ECO:0007669"/>
    <property type="project" value="InterPro"/>
</dbReference>
<reference evidence="8" key="1">
    <citation type="journal article" date="2014" name="Int. J. Syst. Evol. Microbiol.">
        <title>Complete genome sequence of Corynebacterium casei LMG S-19264T (=DSM 44701T), isolated from a smear-ripened cheese.</title>
        <authorList>
            <consortium name="US DOE Joint Genome Institute (JGI-PGF)"/>
            <person name="Walter F."/>
            <person name="Albersmeier A."/>
            <person name="Kalinowski J."/>
            <person name="Ruckert C."/>
        </authorList>
    </citation>
    <scope>NUCLEOTIDE SEQUENCE</scope>
    <source>
        <strain evidence="8">JCM 4637</strain>
    </source>
</reference>
<dbReference type="InterPro" id="IPR000421">
    <property type="entry name" value="FA58C"/>
</dbReference>
<dbReference type="CDD" id="cd06564">
    <property type="entry name" value="GH20_DspB_LnbB-like"/>
    <property type="match status" value="1"/>
</dbReference>
<evidence type="ECO:0000256" key="6">
    <source>
        <dbReference type="SAM" id="SignalP"/>
    </source>
</evidence>
<dbReference type="GO" id="GO:0004563">
    <property type="term" value="F:beta-N-acetylhexosaminidase activity"/>
    <property type="evidence" value="ECO:0007669"/>
    <property type="project" value="InterPro"/>
</dbReference>
<proteinExistence type="inferred from homology"/>
<dbReference type="PANTHER" id="PTHR43678">
    <property type="entry name" value="PUTATIVE (AFU_ORTHOLOGUE AFUA_2G00640)-RELATED"/>
    <property type="match status" value="1"/>
</dbReference>
<name>A0A918X0D5_9ACTN</name>
<dbReference type="Gene3D" id="2.60.120.260">
    <property type="entry name" value="Galactose-binding domain-like"/>
    <property type="match status" value="1"/>
</dbReference>
<dbReference type="SUPFAM" id="SSF55545">
    <property type="entry name" value="beta-N-acetylhexosaminidase-like domain"/>
    <property type="match status" value="1"/>
</dbReference>
<dbReference type="AlphaFoldDB" id="A0A918X0D5"/>
<dbReference type="SUPFAM" id="SSF51445">
    <property type="entry name" value="(Trans)glycosidases"/>
    <property type="match status" value="1"/>
</dbReference>
<dbReference type="InterPro" id="IPR052764">
    <property type="entry name" value="GH20_Enzymes"/>
</dbReference>
<evidence type="ECO:0000256" key="2">
    <source>
        <dbReference type="ARBA" id="ARBA00022801"/>
    </source>
</evidence>
<sequence>MSSAHPTRRTFVTGTAALAAAAALTPAAAGAAHAESAAGQPADGGRPLTVPGLQQWTPGRGSYRFGADSRIVLDRADRARLAPTAALFADDLHTLTGRRVPVVTGHARSGDLYLRLHDDKNPATRDEGYTLASGAVMNLSAARVTGVFRGTRTLLQLLHQSPVVAGGTAVDWPLKPYRGLMVDNGRKYFTPQWLKATVRNMAYMQLNTLHLHLTDSEGFRIESSSHPEVVSKDGFLTKREIKDLIAFAQQHHIEIIPEIDVPGHMTQVLSVHPELGLPGSKTTLDLSKDAVYAFVRDLLEEYLPLFPGRYWMLGGDEADSVKNNASYIAYAKAHYLPAGGDPAKVTGNDCVFGFLNWANDIVRRHGKTMRMWNDGLNGITTAVVKPSNTINVDFWTSRGADPTWLVDQGFTVMNGGSPPTYYAAGGGWDYRKDTPWTYENWQVDAFLNWGPDGETPSPYRTVTGAANQGTSMHIWCDVGDPETEEHVSEYTTRLTHIVAQAGWGSPKPAPDYPSFVRALQQVGDAPGGRATADLAMGRPVRATSGPNPAAAVDDDPSTGWSSGPATGGRTALTVDLGSQVALDRAAVQWGARFATAYRLEVSRDGRRWYGLAATGAGKGGTTPYRKATTPQDLIDFDPRAVGIEEFERLTGVGRYVRLVVETASDAQGVDVMSLRLFGAPRR</sequence>
<protein>
    <recommendedName>
        <fullName evidence="7">F5/8 type C domain-containing protein</fullName>
    </recommendedName>
</protein>
<dbReference type="PANTHER" id="PTHR43678:SF1">
    <property type="entry name" value="BETA-N-ACETYLHEXOSAMINIDASE"/>
    <property type="match status" value="1"/>
</dbReference>
<dbReference type="SUPFAM" id="SSF49785">
    <property type="entry name" value="Galactose-binding domain-like"/>
    <property type="match status" value="1"/>
</dbReference>
<dbReference type="InterPro" id="IPR006311">
    <property type="entry name" value="TAT_signal"/>
</dbReference>
<dbReference type="Gene3D" id="3.20.20.80">
    <property type="entry name" value="Glycosidases"/>
    <property type="match status" value="1"/>
</dbReference>
<dbReference type="Pfam" id="PF00754">
    <property type="entry name" value="F5_F8_type_C"/>
    <property type="match status" value="1"/>
</dbReference>
<dbReference type="PRINTS" id="PR00738">
    <property type="entry name" value="GLHYDRLASE20"/>
</dbReference>
<dbReference type="Gene3D" id="3.30.379.10">
    <property type="entry name" value="Chitobiase/beta-hexosaminidase domain 2-like"/>
    <property type="match status" value="1"/>
</dbReference>
<evidence type="ECO:0000256" key="4">
    <source>
        <dbReference type="PIRSR" id="PIRSR625705-1"/>
    </source>
</evidence>
<comment type="caution">
    <text evidence="8">The sequence shown here is derived from an EMBL/GenBank/DDBJ whole genome shotgun (WGS) entry which is preliminary data.</text>
</comment>
<dbReference type="PROSITE" id="PS51318">
    <property type="entry name" value="TAT"/>
    <property type="match status" value="1"/>
</dbReference>
<feature type="chain" id="PRO_5039131322" description="F5/8 type C domain-containing protein" evidence="6">
    <location>
        <begin position="32"/>
        <end position="682"/>
    </location>
</feature>
<keyword evidence="2" id="KW-0378">Hydrolase</keyword>
<keyword evidence="3" id="KW-0326">Glycosidase</keyword>
<feature type="domain" description="F5/8 type C" evidence="7">
    <location>
        <begin position="516"/>
        <end position="679"/>
    </location>
</feature>
<dbReference type="InterPro" id="IPR008979">
    <property type="entry name" value="Galactose-bd-like_sf"/>
</dbReference>
<evidence type="ECO:0000313" key="9">
    <source>
        <dbReference type="Proteomes" id="UP000638353"/>
    </source>
</evidence>
<dbReference type="RefSeq" id="WP_189824879.1">
    <property type="nucleotide sequence ID" value="NZ_BMVC01000008.1"/>
</dbReference>
<dbReference type="Pfam" id="PF02838">
    <property type="entry name" value="Glyco_hydro_20b"/>
    <property type="match status" value="1"/>
</dbReference>
<comment type="similarity">
    <text evidence="1">Belongs to the glycosyl hydrolase 20 family.</text>
</comment>
<reference evidence="8" key="2">
    <citation type="submission" date="2020-09" db="EMBL/GenBank/DDBJ databases">
        <authorList>
            <person name="Sun Q."/>
            <person name="Ohkuma M."/>
        </authorList>
    </citation>
    <scope>NUCLEOTIDE SEQUENCE</scope>
    <source>
        <strain evidence="8">JCM 4637</strain>
    </source>
</reference>
<dbReference type="InterPro" id="IPR015882">
    <property type="entry name" value="HEX_bac_N"/>
</dbReference>
<accession>A0A918X0D5</accession>
<dbReference type="InterPro" id="IPR025705">
    <property type="entry name" value="Beta_hexosaminidase_sua/sub"/>
</dbReference>
<evidence type="ECO:0000313" key="8">
    <source>
        <dbReference type="EMBL" id="GHC99260.1"/>
    </source>
</evidence>
<gene>
    <name evidence="8" type="ORF">GCM10010334_42620</name>
</gene>
<evidence type="ECO:0000256" key="3">
    <source>
        <dbReference type="ARBA" id="ARBA00023295"/>
    </source>
</evidence>
<feature type="region of interest" description="Disordered" evidence="5">
    <location>
        <begin position="538"/>
        <end position="566"/>
    </location>
</feature>
<dbReference type="Proteomes" id="UP000638353">
    <property type="component" value="Unassembled WGS sequence"/>
</dbReference>
<feature type="active site" description="Proton donor" evidence="4">
    <location>
        <position position="317"/>
    </location>
</feature>
<dbReference type="EMBL" id="BMVC01000008">
    <property type="protein sequence ID" value="GHC99260.1"/>
    <property type="molecule type" value="Genomic_DNA"/>
</dbReference>
<feature type="region of interest" description="Disordered" evidence="5">
    <location>
        <begin position="34"/>
        <end position="55"/>
    </location>
</feature>
<dbReference type="Pfam" id="PF00728">
    <property type="entry name" value="Glyco_hydro_20"/>
    <property type="match status" value="1"/>
</dbReference>
<dbReference type="InterPro" id="IPR029018">
    <property type="entry name" value="Hex-like_dom2"/>
</dbReference>
<keyword evidence="6" id="KW-0732">Signal</keyword>